<keyword evidence="3" id="KW-1185">Reference proteome</keyword>
<evidence type="ECO:0000313" key="2">
    <source>
        <dbReference type="EMBL" id="KKA28742.1"/>
    </source>
</evidence>
<feature type="compositionally biased region" description="Basic and acidic residues" evidence="1">
    <location>
        <begin position="59"/>
        <end position="79"/>
    </location>
</feature>
<sequence>MSPSSRHRRNSRSRSRSRSRSPRSSHERLSNHDKSRRQRSPAGSRPRHRHRSSSRTHKHDNGQSRHGDESRHKDDDRRKDHNRHREKSSQEPPEPVILPYDARQLSKRDFAVFIPMLAYYIDLQKQKDLLAMDEREIKGRWKSFMGKWNRAELASGWYDPAMFTRAQEVYADEDWSFLSHSKQQQQPQPQPKPQPQSPSLPAPEPHDSPRASSLQGRPAQDPSDSDSDSIGPAPAPLFRANAARPTAAVPRLDDLRLRDEDHAASLSASLTDLRHERRLDRAQQKERLEELVPRADPGSRERKLEKKAEVREKLRPASPGAEHEVDDAALMGGGDTLADFKRQKEGAQRKKSERERRREEIWRAKQAEREERLREYREKEDATVQMLKQFARTHGNGGM</sequence>
<feature type="compositionally biased region" description="Basic and acidic residues" evidence="1">
    <location>
        <begin position="338"/>
        <end position="360"/>
    </location>
</feature>
<evidence type="ECO:0000313" key="3">
    <source>
        <dbReference type="Proteomes" id="UP000033483"/>
    </source>
</evidence>
<dbReference type="AlphaFoldDB" id="A0A0F4ZE11"/>
<protein>
    <submittedName>
        <fullName evidence="2">Uncharacterized protein</fullName>
    </submittedName>
</protein>
<feature type="region of interest" description="Disordered" evidence="1">
    <location>
        <begin position="1"/>
        <end position="99"/>
    </location>
</feature>
<reference evidence="2 3" key="1">
    <citation type="submission" date="2015-03" db="EMBL/GenBank/DDBJ databases">
        <authorList>
            <person name="Radwan O."/>
            <person name="Al-Naeli F.A."/>
            <person name="Rendon G.A."/>
            <person name="Fields C."/>
        </authorList>
    </citation>
    <scope>NUCLEOTIDE SEQUENCE [LARGE SCALE GENOMIC DNA]</scope>
    <source>
        <strain evidence="2">CR-DP1</strain>
    </source>
</reference>
<dbReference type="InterPro" id="IPR044688">
    <property type="entry name" value="SCI-1-like"/>
</dbReference>
<dbReference type="PANTHER" id="PTHR34117:SF1">
    <property type="entry name" value="STYLE CELL-CYCLE INHIBITOR 1"/>
    <property type="match status" value="1"/>
</dbReference>
<comment type="caution">
    <text evidence="2">The sequence shown here is derived from an EMBL/GenBank/DDBJ whole genome shotgun (WGS) entry which is preliminary data.</text>
</comment>
<feature type="compositionally biased region" description="Basic residues" evidence="1">
    <location>
        <begin position="1"/>
        <end position="23"/>
    </location>
</feature>
<dbReference type="OrthoDB" id="2139939at2759"/>
<feature type="compositionally biased region" description="Basic and acidic residues" evidence="1">
    <location>
        <begin position="24"/>
        <end position="33"/>
    </location>
</feature>
<feature type="compositionally biased region" description="Basic and acidic residues" evidence="1">
    <location>
        <begin position="272"/>
        <end position="315"/>
    </location>
</feature>
<evidence type="ECO:0000256" key="1">
    <source>
        <dbReference type="SAM" id="MobiDB-lite"/>
    </source>
</evidence>
<proteinExistence type="predicted"/>
<feature type="region of interest" description="Disordered" evidence="1">
    <location>
        <begin position="266"/>
        <end position="360"/>
    </location>
</feature>
<dbReference type="EMBL" id="LAEV01001156">
    <property type="protein sequence ID" value="KKA28742.1"/>
    <property type="molecule type" value="Genomic_DNA"/>
</dbReference>
<feature type="compositionally biased region" description="Basic residues" evidence="1">
    <location>
        <begin position="34"/>
        <end position="58"/>
    </location>
</feature>
<organism evidence="2 3">
    <name type="scientific">Thielaviopsis punctulata</name>
    <dbReference type="NCBI Taxonomy" id="72032"/>
    <lineage>
        <taxon>Eukaryota</taxon>
        <taxon>Fungi</taxon>
        <taxon>Dikarya</taxon>
        <taxon>Ascomycota</taxon>
        <taxon>Pezizomycotina</taxon>
        <taxon>Sordariomycetes</taxon>
        <taxon>Hypocreomycetidae</taxon>
        <taxon>Microascales</taxon>
        <taxon>Ceratocystidaceae</taxon>
        <taxon>Thielaviopsis</taxon>
    </lineage>
</organism>
<feature type="region of interest" description="Disordered" evidence="1">
    <location>
        <begin position="178"/>
        <end position="246"/>
    </location>
</feature>
<name>A0A0F4ZE11_9PEZI</name>
<dbReference type="Proteomes" id="UP000033483">
    <property type="component" value="Unassembled WGS sequence"/>
</dbReference>
<feature type="compositionally biased region" description="Pro residues" evidence="1">
    <location>
        <begin position="188"/>
        <end position="203"/>
    </location>
</feature>
<feature type="compositionally biased region" description="Low complexity" evidence="1">
    <location>
        <begin position="218"/>
        <end position="232"/>
    </location>
</feature>
<dbReference type="PANTHER" id="PTHR34117">
    <property type="entry name" value="STYLE CELL-CYCLE INHIBITOR 1"/>
    <property type="match status" value="1"/>
</dbReference>
<accession>A0A0F4ZE11</accession>
<gene>
    <name evidence="2" type="ORF">TD95_004762</name>
</gene>